<name>A0A6I3NEA8_9FIRM</name>
<evidence type="ECO:0000256" key="2">
    <source>
        <dbReference type="ARBA" id="ARBA00022741"/>
    </source>
</evidence>
<dbReference type="PANTHER" id="PTHR43261:SF1">
    <property type="entry name" value="RIBOSOME-RELEASING FACTOR 2, MITOCHONDRIAL"/>
    <property type="match status" value="1"/>
</dbReference>
<evidence type="ECO:0000256" key="5">
    <source>
        <dbReference type="ARBA" id="ARBA00023251"/>
    </source>
</evidence>
<dbReference type="GO" id="GO:0032790">
    <property type="term" value="P:ribosome disassembly"/>
    <property type="evidence" value="ECO:0007669"/>
    <property type="project" value="TreeGrafter"/>
</dbReference>
<dbReference type="Pfam" id="PF00009">
    <property type="entry name" value="GTP_EFTU"/>
    <property type="match status" value="1"/>
</dbReference>
<dbReference type="Pfam" id="PF00679">
    <property type="entry name" value="EFG_C"/>
    <property type="match status" value="1"/>
</dbReference>
<dbReference type="Pfam" id="PF14492">
    <property type="entry name" value="EFG_III"/>
    <property type="match status" value="1"/>
</dbReference>
<dbReference type="GO" id="GO:0046677">
    <property type="term" value="P:response to antibiotic"/>
    <property type="evidence" value="ECO:0007669"/>
    <property type="project" value="UniProtKB-KW"/>
</dbReference>
<proteinExistence type="predicted"/>
<evidence type="ECO:0000256" key="1">
    <source>
        <dbReference type="ARBA" id="ARBA00003987"/>
    </source>
</evidence>
<dbReference type="SUPFAM" id="SSF54211">
    <property type="entry name" value="Ribosomal protein S5 domain 2-like"/>
    <property type="match status" value="1"/>
</dbReference>
<dbReference type="Gene3D" id="3.30.70.240">
    <property type="match status" value="1"/>
</dbReference>
<dbReference type="CDD" id="cd03711">
    <property type="entry name" value="Tet_C"/>
    <property type="match status" value="1"/>
</dbReference>
<organism evidence="6">
    <name type="scientific">Turicibacter sanguinis</name>
    <dbReference type="NCBI Taxonomy" id="154288"/>
    <lineage>
        <taxon>Bacteria</taxon>
        <taxon>Bacillati</taxon>
        <taxon>Bacillota</taxon>
        <taxon>Erysipelotrichia</taxon>
        <taxon>Erysipelotrichales</taxon>
        <taxon>Turicibacteraceae</taxon>
        <taxon>Turicibacter</taxon>
    </lineage>
</organism>
<dbReference type="Gene3D" id="3.30.230.10">
    <property type="match status" value="1"/>
</dbReference>
<dbReference type="Pfam" id="PF03764">
    <property type="entry name" value="EFG_IV"/>
    <property type="match status" value="1"/>
</dbReference>
<sequence length="648" mass="73785">MKKTIGMFAHVDSGKTTLAEQLLYLTNSIRQCGRVDHQSSFLDHHDIEKKRGITVFAEQATFSYNGHDYYLIDTPGHIDFSTEMERSIQIMDYAILVISAVEGIQGHTETIWNLLERYQIPIFIFINKIDREGTDLSTLLNEIEQKFKVDSIFIEASEQIKELSLEIIETVAQTDESLMSEYFEGNLERDYWIKALKVKIKQKKMIPVMAGSALKNIGIADFLWVLDELTETNYSIQDSFSGRVYKIRYDEKGERVTFLKLLSGSLSVKDTFIHQKTQCQEKINQIRVYQGSKYESVSYVEAGQLVGVTGLCDFRIFDGIGDLVERHSCELLPALSVTVLYDSSINPLEMLSYFRRLEDEDPSLGVVWNEETKQIQIQIMGIIQLDVLKNLMKERYHKDISFGPCEVIYLETIADSVIGRGHYEPLKHYAEVHLLIEAADRGCGVQFQSNCHIEQLPINYQNLIKQQVLERKIVGILTGSRVTDIKVTLLTGAAHPKHTSGGDFYEATSRAIRQGLEKANSIILEPYYDFKIEVDLSLMGKVITDIQKSAGTFESPVTRNDQCIIKGRVPVATFMDYPIEFLSYTKGLGKISLRVRGYDVCHNQASIIELKQYNKEEDRSNPSASIFCSKGSGFIVPWDLADDYMHCD</sequence>
<dbReference type="InterPro" id="IPR020568">
    <property type="entry name" value="Ribosomal_Su5_D2-typ_SF"/>
</dbReference>
<accession>A0A6I3NEA8</accession>
<comment type="caution">
    <text evidence="6">The sequence shown here is derived from an EMBL/GenBank/DDBJ whole genome shotgun (WGS) entry which is preliminary data.</text>
</comment>
<dbReference type="InterPro" id="IPR035650">
    <property type="entry name" value="Tet_C"/>
</dbReference>
<dbReference type="InterPro" id="IPR000795">
    <property type="entry name" value="T_Tr_GTP-bd_dom"/>
</dbReference>
<dbReference type="SMART" id="SM00838">
    <property type="entry name" value="EFG_C"/>
    <property type="match status" value="1"/>
</dbReference>
<dbReference type="Gene3D" id="2.40.30.10">
    <property type="entry name" value="Translation factors"/>
    <property type="match status" value="1"/>
</dbReference>
<dbReference type="InterPro" id="IPR041095">
    <property type="entry name" value="EFG_II"/>
</dbReference>
<reference evidence="6" key="1">
    <citation type="journal article" date="2019" name="Nat. Med.">
        <title>A library of human gut bacterial isolates paired with longitudinal multiomics data enables mechanistic microbiome research.</title>
        <authorList>
            <person name="Poyet M."/>
            <person name="Groussin M."/>
            <person name="Gibbons S.M."/>
            <person name="Avila-Pacheco J."/>
            <person name="Jiang X."/>
            <person name="Kearney S.M."/>
            <person name="Perrotta A.R."/>
            <person name="Berdy B."/>
            <person name="Zhao S."/>
            <person name="Lieberman T.D."/>
            <person name="Swanson P.K."/>
            <person name="Smith M."/>
            <person name="Roesemann S."/>
            <person name="Alexander J.E."/>
            <person name="Rich S.A."/>
            <person name="Livny J."/>
            <person name="Vlamakis H."/>
            <person name="Clish C."/>
            <person name="Bullock K."/>
            <person name="Deik A."/>
            <person name="Scott J."/>
            <person name="Pierce K.A."/>
            <person name="Xavier R.J."/>
            <person name="Alm E.J."/>
        </authorList>
    </citation>
    <scope>NUCLEOTIDE SEQUENCE</scope>
    <source>
        <strain evidence="6">BIOML-A179</strain>
    </source>
</reference>
<keyword evidence="3" id="KW-0648">Protein biosynthesis</keyword>
<dbReference type="InterPro" id="IPR009000">
    <property type="entry name" value="Transl_B-barrel_sf"/>
</dbReference>
<dbReference type="InterPro" id="IPR053905">
    <property type="entry name" value="EF-G-like_DII"/>
</dbReference>
<dbReference type="InterPro" id="IPR027417">
    <property type="entry name" value="P-loop_NTPase"/>
</dbReference>
<keyword evidence="2" id="KW-0547">Nucleotide-binding</keyword>
<protein>
    <submittedName>
        <fullName evidence="6">GTP-binding protein</fullName>
    </submittedName>
</protein>
<dbReference type="Pfam" id="PF22042">
    <property type="entry name" value="EF-G_D2"/>
    <property type="match status" value="1"/>
</dbReference>
<comment type="function">
    <text evidence="1">Abolishes the inhibitory effect of tetracyclin on protein synthesis by a non-covalent modification of the ribosomes.</text>
</comment>
<dbReference type="NCBIfam" id="TIGR00231">
    <property type="entry name" value="small_GTP"/>
    <property type="match status" value="1"/>
</dbReference>
<keyword evidence="4" id="KW-0342">GTP-binding</keyword>
<dbReference type="Gene3D" id="3.30.70.870">
    <property type="entry name" value="Elongation Factor G (Translational Gtpase), domain 3"/>
    <property type="match status" value="1"/>
</dbReference>
<dbReference type="GO" id="GO:0005525">
    <property type="term" value="F:GTP binding"/>
    <property type="evidence" value="ECO:0007669"/>
    <property type="project" value="UniProtKB-KW"/>
</dbReference>
<dbReference type="SMART" id="SM00889">
    <property type="entry name" value="EFG_IV"/>
    <property type="match status" value="1"/>
</dbReference>
<evidence type="ECO:0000313" key="6">
    <source>
        <dbReference type="EMBL" id="MTL94907.1"/>
    </source>
</evidence>
<dbReference type="InterPro" id="IPR035647">
    <property type="entry name" value="EFG_III/V"/>
</dbReference>
<evidence type="ECO:0000256" key="3">
    <source>
        <dbReference type="ARBA" id="ARBA00022917"/>
    </source>
</evidence>
<dbReference type="EMBL" id="WMQV01000026">
    <property type="protein sequence ID" value="MTL94907.1"/>
    <property type="molecule type" value="Genomic_DNA"/>
</dbReference>
<dbReference type="InterPro" id="IPR014721">
    <property type="entry name" value="Ribsml_uS5_D2-typ_fold_subgr"/>
</dbReference>
<keyword evidence="5" id="KW-0046">Antibiotic resistance</keyword>
<evidence type="ECO:0000256" key="4">
    <source>
        <dbReference type="ARBA" id="ARBA00023134"/>
    </source>
</evidence>
<dbReference type="InterPro" id="IPR005517">
    <property type="entry name" value="Transl_elong_EFG/EF2_IV"/>
</dbReference>
<dbReference type="SUPFAM" id="SSF50447">
    <property type="entry name" value="Translation proteins"/>
    <property type="match status" value="1"/>
</dbReference>
<dbReference type="PRINTS" id="PR01037">
    <property type="entry name" value="TCRTETOQM"/>
</dbReference>
<dbReference type="InterPro" id="IPR005225">
    <property type="entry name" value="Small_GTP-bd"/>
</dbReference>
<dbReference type="GO" id="GO:0006412">
    <property type="term" value="P:translation"/>
    <property type="evidence" value="ECO:0007669"/>
    <property type="project" value="UniProtKB-KW"/>
</dbReference>
<dbReference type="SUPFAM" id="SSF52540">
    <property type="entry name" value="P-loop containing nucleoside triphosphate hydrolases"/>
    <property type="match status" value="1"/>
</dbReference>
<gene>
    <name evidence="6" type="ORF">GMA64_10240</name>
</gene>
<dbReference type="GO" id="GO:0003924">
    <property type="term" value="F:GTPase activity"/>
    <property type="evidence" value="ECO:0007669"/>
    <property type="project" value="InterPro"/>
</dbReference>
<dbReference type="SUPFAM" id="SSF54980">
    <property type="entry name" value="EF-G C-terminal domain-like"/>
    <property type="match status" value="2"/>
</dbReference>
<dbReference type="AlphaFoldDB" id="A0A6I3NEA8"/>
<dbReference type="RefSeq" id="WP_129821427.1">
    <property type="nucleotide sequence ID" value="NZ_CABJBH010000018.1"/>
</dbReference>
<dbReference type="PRINTS" id="PR00315">
    <property type="entry name" value="ELONGATNFCT"/>
</dbReference>
<dbReference type="PROSITE" id="PS51722">
    <property type="entry name" value="G_TR_2"/>
    <property type="match status" value="1"/>
</dbReference>
<dbReference type="Gene3D" id="3.40.50.300">
    <property type="entry name" value="P-loop containing nucleotide triphosphate hydrolases"/>
    <property type="match status" value="1"/>
</dbReference>
<dbReference type="PANTHER" id="PTHR43261">
    <property type="entry name" value="TRANSLATION ELONGATION FACTOR G-RELATED"/>
    <property type="match status" value="1"/>
</dbReference>
<dbReference type="InterPro" id="IPR000640">
    <property type="entry name" value="EFG_V-like"/>
</dbReference>